<dbReference type="EMBL" id="CAEQ01000407">
    <property type="protein sequence ID" value="CCD11681.1"/>
    <property type="molecule type" value="Genomic_DNA"/>
</dbReference>
<protein>
    <submittedName>
        <fullName evidence="11">WGS project CAEQ00000000 data, annotated contig 1050</fullName>
    </submittedName>
</protein>
<keyword evidence="12" id="KW-1185">Reference proteome</keyword>
<evidence type="ECO:0000256" key="2">
    <source>
        <dbReference type="ARBA" id="ARBA00022723"/>
    </source>
</evidence>
<feature type="region of interest" description="Disordered" evidence="9">
    <location>
        <begin position="157"/>
        <end position="176"/>
    </location>
</feature>
<dbReference type="SUPFAM" id="SSF57667">
    <property type="entry name" value="beta-beta-alpha zinc fingers"/>
    <property type="match status" value="1"/>
</dbReference>
<feature type="compositionally biased region" description="Basic and acidic residues" evidence="9">
    <location>
        <begin position="127"/>
        <end position="142"/>
    </location>
</feature>
<feature type="domain" description="C2H2-type" evidence="10">
    <location>
        <begin position="214"/>
        <end position="243"/>
    </location>
</feature>
<comment type="caution">
    <text evidence="11">The sequence shown here is derived from an EMBL/GenBank/DDBJ whole genome shotgun (WGS) entry which is preliminary data.</text>
</comment>
<dbReference type="InterPro" id="IPR036236">
    <property type="entry name" value="Znf_C2H2_sf"/>
</dbReference>
<feature type="region of interest" description="Disordered" evidence="9">
    <location>
        <begin position="1"/>
        <end position="32"/>
    </location>
</feature>
<keyword evidence="3 8" id="KW-0863">Zinc-finger</keyword>
<name>F9W3G4_TRYCI</name>
<keyword evidence="4" id="KW-0862">Zinc</keyword>
<gene>
    <name evidence="11" type="ORF">TCIL3000_0_26400</name>
</gene>
<evidence type="ECO:0000256" key="1">
    <source>
        <dbReference type="ARBA" id="ARBA00004123"/>
    </source>
</evidence>
<evidence type="ECO:0000256" key="5">
    <source>
        <dbReference type="ARBA" id="ARBA00023015"/>
    </source>
</evidence>
<dbReference type="Gene3D" id="3.30.160.60">
    <property type="entry name" value="Classic Zinc Finger"/>
    <property type="match status" value="3"/>
</dbReference>
<comment type="subcellular location">
    <subcellularLocation>
        <location evidence="1">Nucleus</location>
    </subcellularLocation>
</comment>
<evidence type="ECO:0000256" key="4">
    <source>
        <dbReference type="ARBA" id="ARBA00022833"/>
    </source>
</evidence>
<dbReference type="VEuPathDB" id="TriTrypDB:TcIL3000_0_26400"/>
<dbReference type="PROSITE" id="PS50157">
    <property type="entry name" value="ZINC_FINGER_C2H2_2"/>
    <property type="match status" value="3"/>
</dbReference>
<keyword evidence="5" id="KW-0805">Transcription regulation</keyword>
<evidence type="ECO:0000256" key="6">
    <source>
        <dbReference type="ARBA" id="ARBA00023163"/>
    </source>
</evidence>
<reference evidence="11 12" key="2">
    <citation type="journal article" date="2012" name="Proc. Natl. Acad. Sci. U.S.A.">
        <title>Antigenic diversity is generated by distinct evolutionary mechanisms in African trypanosome species.</title>
        <authorList>
            <person name="Jackson A.P."/>
            <person name="Berry A."/>
            <person name="Aslett M."/>
            <person name="Allison H.C."/>
            <person name="Burton P."/>
            <person name="Vavrova-Anderson J."/>
            <person name="Brown R."/>
            <person name="Browne H."/>
            <person name="Corton N."/>
            <person name="Hauser H."/>
            <person name="Gamble J."/>
            <person name="Gilderthorp R."/>
            <person name="Marcello L."/>
            <person name="McQuillan J."/>
            <person name="Otto T.D."/>
            <person name="Quail M.A."/>
            <person name="Sanders M.J."/>
            <person name="van Tonder A."/>
            <person name="Ginger M.L."/>
            <person name="Field M.C."/>
            <person name="Barry J.D."/>
            <person name="Hertz-Fowler C."/>
            <person name="Berriman M."/>
        </authorList>
    </citation>
    <scope>NUCLEOTIDE SEQUENCE [LARGE SCALE GENOMIC DNA]</scope>
    <source>
        <strain evidence="11 12">IL3000</strain>
    </source>
</reference>
<dbReference type="PROSITE" id="PS00028">
    <property type="entry name" value="ZINC_FINGER_C2H2_1"/>
    <property type="match status" value="3"/>
</dbReference>
<dbReference type="SMART" id="SM00355">
    <property type="entry name" value="ZnF_C2H2"/>
    <property type="match status" value="3"/>
</dbReference>
<evidence type="ECO:0000259" key="10">
    <source>
        <dbReference type="PROSITE" id="PS50157"/>
    </source>
</evidence>
<feature type="domain" description="C2H2-type" evidence="10">
    <location>
        <begin position="258"/>
        <end position="287"/>
    </location>
</feature>
<reference evidence="12" key="1">
    <citation type="submission" date="2011-07" db="EMBL/GenBank/DDBJ databases">
        <title>Divergent evolution of antigenic variation in African trypanosomes.</title>
        <authorList>
            <person name="Jackson A.P."/>
            <person name="Berry A."/>
            <person name="Allison H.C."/>
            <person name="Burton P."/>
            <person name="Anderson J."/>
            <person name="Aslett M."/>
            <person name="Brown R."/>
            <person name="Corton N."/>
            <person name="Harris D."/>
            <person name="Hauser H."/>
            <person name="Gamble J."/>
            <person name="Gilderthorp R."/>
            <person name="McQuillan J."/>
            <person name="Quail M.A."/>
            <person name="Sanders M."/>
            <person name="Van Tonder A."/>
            <person name="Ginger M.L."/>
            <person name="Donelson J.E."/>
            <person name="Field M.C."/>
            <person name="Barry J.D."/>
            <person name="Berriman M."/>
            <person name="Hertz-Fowler C."/>
        </authorList>
    </citation>
    <scope>NUCLEOTIDE SEQUENCE [LARGE SCALE GENOMIC DNA]</scope>
    <source>
        <strain evidence="12">IL3000</strain>
    </source>
</reference>
<organism evidence="11 12">
    <name type="scientific">Trypanosoma congolense (strain IL3000)</name>
    <dbReference type="NCBI Taxonomy" id="1068625"/>
    <lineage>
        <taxon>Eukaryota</taxon>
        <taxon>Discoba</taxon>
        <taxon>Euglenozoa</taxon>
        <taxon>Kinetoplastea</taxon>
        <taxon>Metakinetoplastina</taxon>
        <taxon>Trypanosomatida</taxon>
        <taxon>Trypanosomatidae</taxon>
        <taxon>Trypanosoma</taxon>
        <taxon>Nannomonas</taxon>
    </lineage>
</organism>
<proteinExistence type="predicted"/>
<accession>F9W3G4</accession>
<keyword evidence="7" id="KW-0539">Nucleus</keyword>
<dbReference type="GO" id="GO:0006357">
    <property type="term" value="P:regulation of transcription by RNA polymerase II"/>
    <property type="evidence" value="ECO:0007669"/>
    <property type="project" value="TreeGrafter"/>
</dbReference>
<evidence type="ECO:0000313" key="12">
    <source>
        <dbReference type="Proteomes" id="UP000000702"/>
    </source>
</evidence>
<dbReference type="GO" id="GO:0008270">
    <property type="term" value="F:zinc ion binding"/>
    <property type="evidence" value="ECO:0007669"/>
    <property type="project" value="UniProtKB-KW"/>
</dbReference>
<dbReference type="InterPro" id="IPR013087">
    <property type="entry name" value="Znf_C2H2_type"/>
</dbReference>
<feature type="region of interest" description="Disordered" evidence="9">
    <location>
        <begin position="120"/>
        <end position="142"/>
    </location>
</feature>
<evidence type="ECO:0000256" key="8">
    <source>
        <dbReference type="PROSITE-ProRule" id="PRU00042"/>
    </source>
</evidence>
<dbReference type="InterPro" id="IPR051061">
    <property type="entry name" value="Zinc_finger_trans_reg"/>
</dbReference>
<keyword evidence="2" id="KW-0479">Metal-binding</keyword>
<sequence length="287" mass="33591">MSVEAKSEERGEVELPQSEDGAAEWEEKMERAEEMERLHREGALDLSWVWEAYDAFVKLAEKITELLDDSKRKPEEEGQQKLDDKMLEGLENKMREGLTKWPEYYEKKKAYWRRRLEEPKNGTGEEVVEKELKGQEEQANKLEEELETIEENLAEILEERTTPETGAKTGQARSNSKCPYCDRRYASAGWLKRHVQKEHKGEPDPDMDVGRVTFKCPHGCGKTYKTQGWLNRHLREKHDEQSGSGEVACDSDEDCVKLRCPYEGCNKTYKKMGWLRRHIREKHPDKL</sequence>
<dbReference type="GO" id="GO:0005634">
    <property type="term" value="C:nucleus"/>
    <property type="evidence" value="ECO:0007669"/>
    <property type="project" value="UniProtKB-SubCell"/>
</dbReference>
<dbReference type="Pfam" id="PF00096">
    <property type="entry name" value="zf-C2H2"/>
    <property type="match status" value="3"/>
</dbReference>
<keyword evidence="6" id="KW-0804">Transcription</keyword>
<evidence type="ECO:0000256" key="9">
    <source>
        <dbReference type="SAM" id="MobiDB-lite"/>
    </source>
</evidence>
<evidence type="ECO:0000313" key="11">
    <source>
        <dbReference type="EMBL" id="CCD11681.1"/>
    </source>
</evidence>
<dbReference type="PANTHER" id="PTHR46179">
    <property type="entry name" value="ZINC FINGER PROTEIN"/>
    <property type="match status" value="1"/>
</dbReference>
<dbReference type="AlphaFoldDB" id="F9W3G4"/>
<evidence type="ECO:0000256" key="3">
    <source>
        <dbReference type="ARBA" id="ARBA00022771"/>
    </source>
</evidence>
<feature type="domain" description="C2H2-type" evidence="10">
    <location>
        <begin position="176"/>
        <end position="204"/>
    </location>
</feature>
<dbReference type="Proteomes" id="UP000000702">
    <property type="component" value="Unassembled WGS sequence"/>
</dbReference>
<feature type="compositionally biased region" description="Basic and acidic residues" evidence="9">
    <location>
        <begin position="1"/>
        <end position="13"/>
    </location>
</feature>
<dbReference type="PANTHER" id="PTHR46179:SF13">
    <property type="entry name" value="C2H2-TYPE DOMAIN-CONTAINING PROTEIN"/>
    <property type="match status" value="1"/>
</dbReference>
<evidence type="ECO:0000256" key="7">
    <source>
        <dbReference type="ARBA" id="ARBA00023242"/>
    </source>
</evidence>